<evidence type="ECO:0000256" key="1">
    <source>
        <dbReference type="ARBA" id="ARBA00022701"/>
    </source>
</evidence>
<evidence type="ECO:0000256" key="2">
    <source>
        <dbReference type="ARBA" id="ARBA00023175"/>
    </source>
</evidence>
<keyword evidence="1" id="KW-0493">Microtubule</keyword>
<keyword evidence="8" id="KW-1185">Reference proteome</keyword>
<sequence length="696" mass="77514">LISAARIKSARFELGRVALDRVVDRPNQSGRPPSAGCGKDRSGKSGQPLLPRAVDRSTQPSRGWFCEKRSTALTGVVDRFWRVHLDGFLGLVTWSAQTEKIKGEVDGPRVLELPSFRPASPPRGLGRIIKVSISGHQMDMEADPPSASHRAKLKELLRTGTPVLARGPRGVFTAPGFPPFVSQLYTESCCYAPDLSGFYRRFDTTEVMFLSVDEPPLQVPLPSGDPKLEDFEGSPRSPAAQPACLDVNVKYLDGKRREALNKLLDIKGSIRVFCRLRPHQPAPKMVNSCMVTAGSEKVTVRSAGTRKEFRVDRVFPAESTQEDVFTEVEPILRSALDGHNVCIFAYGQTGTGKTYTMLKEYFLQEGAAHRPGIVPRAIKELFRQVSIDNGTFFTLSMSMLEVYMGSLRDLLAQRVPSARTAELLARSLTRIIISRSGNDGKGEELVSKLWMVDLGGSERLLKTGATGQTMDEGKAINLSLSALGDELKRHKEKCIFEFDQQMKDAEEELEKVGNHIQKAEQHLQEKKKLLRKGYQLDDQKESPRSPLIIASEDISESPRTNDRGVCKAYSSSFPRFMTSTMCSRQRQSAAIEISSRLRSSRMGNISSFDIFGSQSRSFLDSHSRLNPHNSKNRPARLESNISRFKNVPSFGNHENLSINSVDSKSSTVNRCRRVSSSHPSLRVAMCQHRRRMSDLI</sequence>
<evidence type="ECO:0000259" key="6">
    <source>
        <dbReference type="PROSITE" id="PS50067"/>
    </source>
</evidence>
<feature type="non-terminal residue" evidence="7">
    <location>
        <position position="1"/>
    </location>
</feature>
<reference evidence="7" key="1">
    <citation type="submission" date="2017-07" db="EMBL/GenBank/DDBJ databases">
        <title>Taro Niue Genome Assembly and Annotation.</title>
        <authorList>
            <person name="Atibalentja N."/>
            <person name="Keating K."/>
            <person name="Fields C.J."/>
        </authorList>
    </citation>
    <scope>NUCLEOTIDE SEQUENCE</scope>
    <source>
        <strain evidence="7">Niue_2</strain>
        <tissue evidence="7">Leaf</tissue>
    </source>
</reference>
<dbReference type="InterPro" id="IPR031852">
    <property type="entry name" value="Vik1/Cik1_MT-bd"/>
</dbReference>
<protein>
    <recommendedName>
        <fullName evidence="6">Kinesin motor domain-containing protein</fullName>
    </recommendedName>
</protein>
<organism evidence="7 8">
    <name type="scientific">Colocasia esculenta</name>
    <name type="common">Wild taro</name>
    <name type="synonym">Arum esculentum</name>
    <dbReference type="NCBI Taxonomy" id="4460"/>
    <lineage>
        <taxon>Eukaryota</taxon>
        <taxon>Viridiplantae</taxon>
        <taxon>Streptophyta</taxon>
        <taxon>Embryophyta</taxon>
        <taxon>Tracheophyta</taxon>
        <taxon>Spermatophyta</taxon>
        <taxon>Magnoliopsida</taxon>
        <taxon>Liliopsida</taxon>
        <taxon>Araceae</taxon>
        <taxon>Aroideae</taxon>
        <taxon>Colocasieae</taxon>
        <taxon>Colocasia</taxon>
    </lineage>
</organism>
<feature type="domain" description="Kinesin motor" evidence="6">
    <location>
        <begin position="269"/>
        <end position="415"/>
    </location>
</feature>
<comment type="caution">
    <text evidence="7">The sequence shown here is derived from an EMBL/GenBank/DDBJ whole genome shotgun (WGS) entry which is preliminary data.</text>
</comment>
<dbReference type="OrthoDB" id="3176171at2759"/>
<evidence type="ECO:0000256" key="3">
    <source>
        <dbReference type="PROSITE-ProRule" id="PRU00283"/>
    </source>
</evidence>
<dbReference type="GO" id="GO:0005524">
    <property type="term" value="F:ATP binding"/>
    <property type="evidence" value="ECO:0007669"/>
    <property type="project" value="UniProtKB-UniRule"/>
</dbReference>
<accession>A0A843W938</accession>
<feature type="binding site" evidence="3">
    <location>
        <begin position="347"/>
        <end position="354"/>
    </location>
    <ligand>
        <name>ATP</name>
        <dbReference type="ChEBI" id="CHEBI:30616"/>
    </ligand>
</feature>
<dbReference type="InterPro" id="IPR001752">
    <property type="entry name" value="Kinesin_motor_dom"/>
</dbReference>
<dbReference type="GO" id="GO:0007018">
    <property type="term" value="P:microtubule-based movement"/>
    <property type="evidence" value="ECO:0007669"/>
    <property type="project" value="InterPro"/>
</dbReference>
<dbReference type="Proteomes" id="UP000652761">
    <property type="component" value="Unassembled WGS sequence"/>
</dbReference>
<keyword evidence="4" id="KW-0175">Coiled coil</keyword>
<feature type="region of interest" description="Disordered" evidence="5">
    <location>
        <begin position="23"/>
        <end position="56"/>
    </location>
</feature>
<keyword evidence="3" id="KW-0547">Nucleotide-binding</keyword>
<dbReference type="InterPro" id="IPR027640">
    <property type="entry name" value="Kinesin-like_fam"/>
</dbReference>
<gene>
    <name evidence="7" type="ORF">Taro_036227</name>
</gene>
<evidence type="ECO:0000256" key="4">
    <source>
        <dbReference type="SAM" id="Coils"/>
    </source>
</evidence>
<dbReference type="PRINTS" id="PR00380">
    <property type="entry name" value="KINESINHEAVY"/>
</dbReference>
<dbReference type="Pfam" id="PF16796">
    <property type="entry name" value="Microtub_bd"/>
    <property type="match status" value="1"/>
</dbReference>
<dbReference type="Gene3D" id="3.40.850.10">
    <property type="entry name" value="Kinesin motor domain"/>
    <property type="match status" value="2"/>
</dbReference>
<dbReference type="GO" id="GO:0005874">
    <property type="term" value="C:microtubule"/>
    <property type="evidence" value="ECO:0007669"/>
    <property type="project" value="UniProtKB-KW"/>
</dbReference>
<dbReference type="InterPro" id="IPR027417">
    <property type="entry name" value="P-loop_NTPase"/>
</dbReference>
<dbReference type="SUPFAM" id="SSF52540">
    <property type="entry name" value="P-loop containing nucleoside triphosphate hydrolases"/>
    <property type="match status" value="1"/>
</dbReference>
<keyword evidence="2 3" id="KW-0505">Motor protein</keyword>
<evidence type="ECO:0000313" key="7">
    <source>
        <dbReference type="EMBL" id="MQM03448.1"/>
    </source>
</evidence>
<dbReference type="AlphaFoldDB" id="A0A843W938"/>
<dbReference type="InterPro" id="IPR036961">
    <property type="entry name" value="Kinesin_motor_dom_sf"/>
</dbReference>
<dbReference type="PANTHER" id="PTHR47972:SF9">
    <property type="entry name" value="KINESIN-LIKE PROTEIN KIN-14U"/>
    <property type="match status" value="1"/>
</dbReference>
<feature type="coiled-coil region" evidence="4">
    <location>
        <begin position="502"/>
        <end position="529"/>
    </location>
</feature>
<dbReference type="GO" id="GO:0008017">
    <property type="term" value="F:microtubule binding"/>
    <property type="evidence" value="ECO:0007669"/>
    <property type="project" value="InterPro"/>
</dbReference>
<dbReference type="PROSITE" id="PS50067">
    <property type="entry name" value="KINESIN_MOTOR_2"/>
    <property type="match status" value="1"/>
</dbReference>
<keyword evidence="3" id="KW-0067">ATP-binding</keyword>
<dbReference type="PANTHER" id="PTHR47972">
    <property type="entry name" value="KINESIN-LIKE PROTEIN KLP-3"/>
    <property type="match status" value="1"/>
</dbReference>
<dbReference type="Pfam" id="PF00225">
    <property type="entry name" value="Kinesin"/>
    <property type="match status" value="1"/>
</dbReference>
<dbReference type="SMART" id="SM00129">
    <property type="entry name" value="KISc"/>
    <property type="match status" value="1"/>
</dbReference>
<dbReference type="EMBL" id="NMUH01003036">
    <property type="protein sequence ID" value="MQM03448.1"/>
    <property type="molecule type" value="Genomic_DNA"/>
</dbReference>
<name>A0A843W938_COLES</name>
<dbReference type="GO" id="GO:0003777">
    <property type="term" value="F:microtubule motor activity"/>
    <property type="evidence" value="ECO:0007669"/>
    <property type="project" value="InterPro"/>
</dbReference>
<evidence type="ECO:0000313" key="8">
    <source>
        <dbReference type="Proteomes" id="UP000652761"/>
    </source>
</evidence>
<proteinExistence type="inferred from homology"/>
<comment type="similarity">
    <text evidence="3">Belongs to the TRAFAC class myosin-kinesin ATPase superfamily. Kinesin family.</text>
</comment>
<evidence type="ECO:0000256" key="5">
    <source>
        <dbReference type="SAM" id="MobiDB-lite"/>
    </source>
</evidence>